<dbReference type="SUPFAM" id="SSF54001">
    <property type="entry name" value="Cysteine proteinases"/>
    <property type="match status" value="1"/>
</dbReference>
<dbReference type="GO" id="GO:0031514">
    <property type="term" value="C:motile cilium"/>
    <property type="evidence" value="ECO:0007669"/>
    <property type="project" value="UniProtKB-SubCell"/>
</dbReference>
<evidence type="ECO:0000259" key="12">
    <source>
        <dbReference type="Pfam" id="PF24671"/>
    </source>
</evidence>
<evidence type="ECO:0000313" key="14">
    <source>
        <dbReference type="WBParaSite" id="TREG1_59960.1"/>
    </source>
</evidence>
<evidence type="ECO:0000259" key="11">
    <source>
        <dbReference type="Pfam" id="PF24667"/>
    </source>
</evidence>
<evidence type="ECO:0000256" key="10">
    <source>
        <dbReference type="SAM" id="Coils"/>
    </source>
</evidence>
<protein>
    <submittedName>
        <fullName evidence="14 15">Coiled-coil domain-containing protein 135</fullName>
    </submittedName>
</protein>
<evidence type="ECO:0000256" key="4">
    <source>
        <dbReference type="ARBA" id="ARBA00022490"/>
    </source>
</evidence>
<feature type="coiled-coil region" evidence="10">
    <location>
        <begin position="848"/>
        <end position="875"/>
    </location>
</feature>
<dbReference type="InterPro" id="IPR056292">
    <property type="entry name" value="DRC7_C"/>
</dbReference>
<dbReference type="Pfam" id="PF24667">
    <property type="entry name" value="MORN_DRC7"/>
    <property type="match status" value="1"/>
</dbReference>
<keyword evidence="13" id="KW-1185">Reference proteome</keyword>
<dbReference type="GO" id="GO:0030317">
    <property type="term" value="P:flagellated sperm motility"/>
    <property type="evidence" value="ECO:0007669"/>
    <property type="project" value="TreeGrafter"/>
</dbReference>
<dbReference type="InterPro" id="IPR038765">
    <property type="entry name" value="Papain-like_cys_pep_sf"/>
</dbReference>
<accession>A0AA85K453</accession>
<evidence type="ECO:0000256" key="1">
    <source>
        <dbReference type="ARBA" id="ARBA00004230"/>
    </source>
</evidence>
<keyword evidence="4" id="KW-0963">Cytoplasm</keyword>
<proteinExistence type="inferred from homology"/>
<dbReference type="Proteomes" id="UP000050795">
    <property type="component" value="Unassembled WGS sequence"/>
</dbReference>
<evidence type="ECO:0000256" key="9">
    <source>
        <dbReference type="ARBA" id="ARBA00023273"/>
    </source>
</evidence>
<evidence type="ECO:0000313" key="13">
    <source>
        <dbReference type="Proteomes" id="UP000050795"/>
    </source>
</evidence>
<keyword evidence="6 10" id="KW-0175">Coiled coil</keyword>
<dbReference type="PANTHER" id="PTHR35249:SF2">
    <property type="entry name" value="DYNEIN REGULATORY COMPLEX SUBUNIT 7"/>
    <property type="match status" value="1"/>
</dbReference>
<evidence type="ECO:0000256" key="5">
    <source>
        <dbReference type="ARBA" id="ARBA00022846"/>
    </source>
</evidence>
<evidence type="ECO:0000256" key="3">
    <source>
        <dbReference type="ARBA" id="ARBA00010738"/>
    </source>
</evidence>
<keyword evidence="5" id="KW-0282">Flagellum</keyword>
<dbReference type="InterPro" id="IPR056291">
    <property type="entry name" value="MORN_DRC7"/>
</dbReference>
<evidence type="ECO:0000256" key="2">
    <source>
        <dbReference type="ARBA" id="ARBA00004430"/>
    </source>
</evidence>
<dbReference type="AlphaFoldDB" id="A0AA85K453"/>
<comment type="subcellular location">
    <subcellularLocation>
        <location evidence="1">Cell projection</location>
        <location evidence="1">Cilium</location>
        <location evidence="1">Flagellum</location>
    </subcellularLocation>
    <subcellularLocation>
        <location evidence="2">Cytoplasm</location>
        <location evidence="2">Cytoskeleton</location>
        <location evidence="2">Cilium axoneme</location>
    </subcellularLocation>
</comment>
<dbReference type="WBParaSite" id="TREG1_59960.2">
    <property type="protein sequence ID" value="TREG1_59960.2"/>
    <property type="gene ID" value="TREG1_59960"/>
</dbReference>
<dbReference type="GO" id="GO:0005930">
    <property type="term" value="C:axoneme"/>
    <property type="evidence" value="ECO:0007669"/>
    <property type="project" value="UniProtKB-SubCell"/>
</dbReference>
<reference evidence="13" key="1">
    <citation type="submission" date="2022-06" db="EMBL/GenBank/DDBJ databases">
        <authorList>
            <person name="Berger JAMES D."/>
            <person name="Berger JAMES D."/>
        </authorList>
    </citation>
    <scope>NUCLEOTIDE SEQUENCE [LARGE SCALE GENOMIC DNA]</scope>
</reference>
<evidence type="ECO:0000256" key="7">
    <source>
        <dbReference type="ARBA" id="ARBA00023069"/>
    </source>
</evidence>
<evidence type="ECO:0000256" key="6">
    <source>
        <dbReference type="ARBA" id="ARBA00023054"/>
    </source>
</evidence>
<reference evidence="14 15" key="2">
    <citation type="submission" date="2023-11" db="UniProtKB">
        <authorList>
            <consortium name="WormBaseParasite"/>
        </authorList>
    </citation>
    <scope>IDENTIFICATION</scope>
</reference>
<sequence>MTTPPETDSTSTLKITDPTDNLIEDINLPNNNEVAENEKVDNKLMDPNQQFPDNLFNEQQTISSTEEVSLNEINDPAIRQQFRELDPLYLPDAYEKLPETFETFTFPNSYKENTLKESRLLEYCENFSRQYEHLCPDRTKLLLIPKNECGIRKFVCTTLTVTRLPYPELYTWEGTAKFVADFLNFVPLIPSTELPKRLLSPMTTIQLQKGTCFEYAMLLCSLLLAVGYDAYVVSGYATRECCYMDETRETCPYLIEEEVEEVEEEEPEPKRYIIKPAKDLTSKYEQAMAAKDLQTEIERNKQAKKDAELSEAELYKPSEDPLYGLRIHAWILILPGKRDVSEGFFIEALTGQAKPLDCSMYLGIESLWNHQNYWVNMQDCSNGITHLKYNLSDGICWEYLLPSGSLNIKFDTIQPLGIPHLQSNEMPQSYHIENVQSTLNFNAIQRESQTRISNEPLLILPNSIHKLKSTKHTNTSINSSENNNSNDGEYLNDNILQKLHKNFQMKPLACLEDKLLLYDLPPTWTLPIVIDQELFELRYPKGFKKKQYKYSLVENFAPFSQYDGLILRLTIYQDRELTNPIEIRETYANRADKLISRTIQIKTNWIVEKFDHGRNSSHLAEHGYYRSQQSLHTTRYMLFYNEARVDCLEKREQTPTTMIEHYKNREDRLFYREVIYSAKMKRFGPAPPPPQPQNKENTHSLTLTTVNQLNIDKILERFTRNPEVDADEDVSEIIFNIIEDRIFLTYHIGKERIIPSTREFIKPPPSDDRRDTVQLYCDTHTTFQVDLFAKPKTQVEIYNMLVNLLAEEEKSKELVRKSENEISKILNERLTEELQITLTIDLFDTLRNLEAQELRIELERIAENERNRCKEIELDYLEPFLAQIEIADNKLTREQAFALREECLLDCKQRLITKANIIQARFEKETESLQKKQQWYHLNQINLSKEDEQEYLQYCKDATFKITTLESMLAWHKRTAPQRYMALEKRLRSDPRLREFLQTN</sequence>
<feature type="domain" description="Dynein regulatory complex subunit 7 C-terminal" evidence="12">
    <location>
        <begin position="890"/>
        <end position="996"/>
    </location>
</feature>
<organism evidence="13 15">
    <name type="scientific">Trichobilharzia regenti</name>
    <name type="common">Nasal bird schistosome</name>
    <dbReference type="NCBI Taxonomy" id="157069"/>
    <lineage>
        <taxon>Eukaryota</taxon>
        <taxon>Metazoa</taxon>
        <taxon>Spiralia</taxon>
        <taxon>Lophotrochozoa</taxon>
        <taxon>Platyhelminthes</taxon>
        <taxon>Trematoda</taxon>
        <taxon>Digenea</taxon>
        <taxon>Strigeidida</taxon>
        <taxon>Schistosomatoidea</taxon>
        <taxon>Schistosomatidae</taxon>
        <taxon>Trichobilharzia</taxon>
    </lineage>
</organism>
<dbReference type="PANTHER" id="PTHR35249">
    <property type="entry name" value="DYNEIN REGULATORY COMPLEX SUBUNIT 7"/>
    <property type="match status" value="1"/>
</dbReference>
<keyword evidence="9" id="KW-0966">Cell projection</keyword>
<keyword evidence="8" id="KW-0206">Cytoskeleton</keyword>
<comment type="similarity">
    <text evidence="3">Belongs to the DRC7 family.</text>
</comment>
<name>A0AA85K453_TRIRE</name>
<evidence type="ECO:0000256" key="8">
    <source>
        <dbReference type="ARBA" id="ARBA00023212"/>
    </source>
</evidence>
<dbReference type="WBParaSite" id="TREG1_59960.1">
    <property type="protein sequence ID" value="TREG1_59960.1"/>
    <property type="gene ID" value="TREG1_59960"/>
</dbReference>
<evidence type="ECO:0000313" key="15">
    <source>
        <dbReference type="WBParaSite" id="TREG1_59960.2"/>
    </source>
</evidence>
<dbReference type="InterPro" id="IPR033551">
    <property type="entry name" value="DRC7/lobo"/>
</dbReference>
<keyword evidence="7" id="KW-0969">Cilium</keyword>
<feature type="domain" description="Dynein regulatory complex subunit 7 MORN" evidence="11">
    <location>
        <begin position="540"/>
        <end position="840"/>
    </location>
</feature>
<dbReference type="Pfam" id="PF24671">
    <property type="entry name" value="DRC7_C"/>
    <property type="match status" value="1"/>
</dbReference>